<dbReference type="PANTHER" id="PTHR32026:SF10">
    <property type="entry name" value="METHYLTRANSFERASE-LIKE PROTEIN 24-RELATED"/>
    <property type="match status" value="1"/>
</dbReference>
<dbReference type="InterPro" id="IPR026913">
    <property type="entry name" value="METTL24"/>
</dbReference>
<keyword evidence="3" id="KW-1185">Reference proteome</keyword>
<gene>
    <name evidence="2" type="ORF">M407DRAFT_64248</name>
</gene>
<feature type="domain" description="Methyltransferase FkbM" evidence="1">
    <location>
        <begin position="62"/>
        <end position="157"/>
    </location>
</feature>
<evidence type="ECO:0000259" key="1">
    <source>
        <dbReference type="Pfam" id="PF05050"/>
    </source>
</evidence>
<dbReference type="OrthoDB" id="10006218at2759"/>
<evidence type="ECO:0000313" key="2">
    <source>
        <dbReference type="EMBL" id="KIO34324.1"/>
    </source>
</evidence>
<reference evidence="3" key="2">
    <citation type="submission" date="2015-01" db="EMBL/GenBank/DDBJ databases">
        <title>Evolutionary Origins and Diversification of the Mycorrhizal Mutualists.</title>
        <authorList>
            <consortium name="DOE Joint Genome Institute"/>
            <consortium name="Mycorrhizal Genomics Consortium"/>
            <person name="Kohler A."/>
            <person name="Kuo A."/>
            <person name="Nagy L.G."/>
            <person name="Floudas D."/>
            <person name="Copeland A."/>
            <person name="Barry K.W."/>
            <person name="Cichocki N."/>
            <person name="Veneault-Fourrey C."/>
            <person name="LaButti K."/>
            <person name="Lindquist E.A."/>
            <person name="Lipzen A."/>
            <person name="Lundell T."/>
            <person name="Morin E."/>
            <person name="Murat C."/>
            <person name="Riley R."/>
            <person name="Ohm R."/>
            <person name="Sun H."/>
            <person name="Tunlid A."/>
            <person name="Henrissat B."/>
            <person name="Grigoriev I.V."/>
            <person name="Hibbett D.S."/>
            <person name="Martin F."/>
        </authorList>
    </citation>
    <scope>NUCLEOTIDE SEQUENCE [LARGE SCALE GENOMIC DNA]</scope>
    <source>
        <strain evidence="3">MUT 4182</strain>
    </source>
</reference>
<organism evidence="2 3">
    <name type="scientific">Tulasnella calospora MUT 4182</name>
    <dbReference type="NCBI Taxonomy" id="1051891"/>
    <lineage>
        <taxon>Eukaryota</taxon>
        <taxon>Fungi</taxon>
        <taxon>Dikarya</taxon>
        <taxon>Basidiomycota</taxon>
        <taxon>Agaricomycotina</taxon>
        <taxon>Agaricomycetes</taxon>
        <taxon>Cantharellales</taxon>
        <taxon>Tulasnellaceae</taxon>
        <taxon>Tulasnella</taxon>
    </lineage>
</organism>
<sequence length="204" mass="23248">DFFLPAFRCPHKVKRVGTLGDGGKYVCGINGESSFEAELLQSTKCDIWGYDYSVKEFGPEIENFPELKSRAHFHPYALGGKDDHGPGANPPFYTLPTLMQMNGHEFIDILKIDIEGFEFSLLTDLIKAYKGKPLPFGQLQLEIHAWGKSFVEVLSFWRDMEEAGLRPFWTEPNLVYLNLYRGHAPDLSEYSFINIKGNHAIIRD</sequence>
<dbReference type="SUPFAM" id="SSF53335">
    <property type="entry name" value="S-adenosyl-L-methionine-dependent methyltransferases"/>
    <property type="match status" value="1"/>
</dbReference>
<dbReference type="Pfam" id="PF05050">
    <property type="entry name" value="Methyltransf_21"/>
    <property type="match status" value="1"/>
</dbReference>
<protein>
    <recommendedName>
        <fullName evidence="1">Methyltransferase FkbM domain-containing protein</fullName>
    </recommendedName>
</protein>
<accession>A0A0C3QYJ7</accession>
<dbReference type="InterPro" id="IPR029063">
    <property type="entry name" value="SAM-dependent_MTases_sf"/>
</dbReference>
<dbReference type="HOGENOM" id="CLU_066046_1_0_1"/>
<dbReference type="EMBL" id="KN822943">
    <property type="protein sequence ID" value="KIO34324.1"/>
    <property type="molecule type" value="Genomic_DNA"/>
</dbReference>
<dbReference type="AlphaFoldDB" id="A0A0C3QYJ7"/>
<dbReference type="STRING" id="1051891.A0A0C3QYJ7"/>
<name>A0A0C3QYJ7_9AGAM</name>
<reference evidence="2 3" key="1">
    <citation type="submission" date="2014-04" db="EMBL/GenBank/DDBJ databases">
        <authorList>
            <consortium name="DOE Joint Genome Institute"/>
            <person name="Kuo A."/>
            <person name="Girlanda M."/>
            <person name="Perotto S."/>
            <person name="Kohler A."/>
            <person name="Nagy L.G."/>
            <person name="Floudas D."/>
            <person name="Copeland A."/>
            <person name="Barry K.W."/>
            <person name="Cichocki N."/>
            <person name="Veneault-Fourrey C."/>
            <person name="LaButti K."/>
            <person name="Lindquist E.A."/>
            <person name="Lipzen A."/>
            <person name="Lundell T."/>
            <person name="Morin E."/>
            <person name="Murat C."/>
            <person name="Sun H."/>
            <person name="Tunlid A."/>
            <person name="Henrissat B."/>
            <person name="Grigoriev I.V."/>
            <person name="Hibbett D.S."/>
            <person name="Martin F."/>
            <person name="Nordberg H.P."/>
            <person name="Cantor M.N."/>
            <person name="Hua S.X."/>
        </authorList>
    </citation>
    <scope>NUCLEOTIDE SEQUENCE [LARGE SCALE GENOMIC DNA]</scope>
    <source>
        <strain evidence="2 3">MUT 4182</strain>
    </source>
</reference>
<dbReference type="InterPro" id="IPR006342">
    <property type="entry name" value="FkbM_mtfrase"/>
</dbReference>
<proteinExistence type="predicted"/>
<dbReference type="PANTHER" id="PTHR32026">
    <property type="entry name" value="METHYLTRANSFERASE-LIKE PROTEIN 24"/>
    <property type="match status" value="1"/>
</dbReference>
<feature type="non-terminal residue" evidence="2">
    <location>
        <position position="1"/>
    </location>
</feature>
<dbReference type="Proteomes" id="UP000054248">
    <property type="component" value="Unassembled WGS sequence"/>
</dbReference>
<evidence type="ECO:0000313" key="3">
    <source>
        <dbReference type="Proteomes" id="UP000054248"/>
    </source>
</evidence>